<evidence type="ECO:0000256" key="8">
    <source>
        <dbReference type="ARBA" id="ARBA00023015"/>
    </source>
</evidence>
<proteinExistence type="inferred from homology"/>
<protein>
    <submittedName>
        <fullName evidence="14">WhiB family transcriptional regulator</fullName>
    </submittedName>
</protein>
<evidence type="ECO:0000256" key="2">
    <source>
        <dbReference type="ARBA" id="ARBA00004496"/>
    </source>
</evidence>
<dbReference type="GO" id="GO:0003677">
    <property type="term" value="F:DNA binding"/>
    <property type="evidence" value="ECO:0007669"/>
    <property type="project" value="UniProtKB-KW"/>
</dbReference>
<dbReference type="InterPro" id="IPR034768">
    <property type="entry name" value="4FE4S_WBL"/>
</dbReference>
<evidence type="ECO:0000256" key="5">
    <source>
        <dbReference type="ARBA" id="ARBA00022723"/>
    </source>
</evidence>
<evidence type="ECO:0000313" key="14">
    <source>
        <dbReference type="EMBL" id="MTE20331.1"/>
    </source>
</evidence>
<keyword evidence="8" id="KW-0805">Transcription regulation</keyword>
<dbReference type="GO" id="GO:0046872">
    <property type="term" value="F:metal ion binding"/>
    <property type="evidence" value="ECO:0007669"/>
    <property type="project" value="UniProtKB-KW"/>
</dbReference>
<dbReference type="GO" id="GO:0005737">
    <property type="term" value="C:cytoplasm"/>
    <property type="evidence" value="ECO:0007669"/>
    <property type="project" value="UniProtKB-SubCell"/>
</dbReference>
<name>A0A6G2BDH5_9ACTN</name>
<evidence type="ECO:0000256" key="12">
    <source>
        <dbReference type="SAM" id="MobiDB-lite"/>
    </source>
</evidence>
<dbReference type="Pfam" id="PF02467">
    <property type="entry name" value="Whib"/>
    <property type="match status" value="1"/>
</dbReference>
<keyword evidence="15" id="KW-1185">Reference proteome</keyword>
<evidence type="ECO:0000256" key="3">
    <source>
        <dbReference type="ARBA" id="ARBA00006597"/>
    </source>
</evidence>
<dbReference type="AlphaFoldDB" id="A0A6G2BDH5"/>
<dbReference type="PROSITE" id="PS51674">
    <property type="entry name" value="4FE4S_WBL"/>
    <property type="match status" value="1"/>
</dbReference>
<dbReference type="EMBL" id="WIXO01000001">
    <property type="protein sequence ID" value="MTE20331.1"/>
    <property type="molecule type" value="Genomic_DNA"/>
</dbReference>
<feature type="compositionally biased region" description="Basic residues" evidence="12">
    <location>
        <begin position="86"/>
        <end position="105"/>
    </location>
</feature>
<keyword evidence="5" id="KW-0479">Metal-binding</keyword>
<dbReference type="RefSeq" id="WP_155071439.1">
    <property type="nucleotide sequence ID" value="NZ_WIXO01000001.1"/>
</dbReference>
<keyword evidence="9" id="KW-0238">DNA-binding</keyword>
<dbReference type="GO" id="GO:0045892">
    <property type="term" value="P:negative regulation of DNA-templated transcription"/>
    <property type="evidence" value="ECO:0007669"/>
    <property type="project" value="TreeGrafter"/>
</dbReference>
<evidence type="ECO:0000259" key="13">
    <source>
        <dbReference type="PROSITE" id="PS51674"/>
    </source>
</evidence>
<dbReference type="GO" id="GO:0045454">
    <property type="term" value="P:cell redox homeostasis"/>
    <property type="evidence" value="ECO:0007669"/>
    <property type="project" value="TreeGrafter"/>
</dbReference>
<dbReference type="PANTHER" id="PTHR38839">
    <property type="entry name" value="TRANSCRIPTIONAL REGULATOR WHID-RELATED"/>
    <property type="match status" value="1"/>
</dbReference>
<dbReference type="GO" id="GO:0047134">
    <property type="term" value="F:protein-disulfide reductase [NAD(P)H] activity"/>
    <property type="evidence" value="ECO:0007669"/>
    <property type="project" value="TreeGrafter"/>
</dbReference>
<keyword evidence="10" id="KW-1015">Disulfide bond</keyword>
<evidence type="ECO:0000256" key="4">
    <source>
        <dbReference type="ARBA" id="ARBA00022485"/>
    </source>
</evidence>
<comment type="cofactor">
    <cofactor evidence="1">
        <name>[4Fe-4S] cluster</name>
        <dbReference type="ChEBI" id="CHEBI:49883"/>
    </cofactor>
</comment>
<evidence type="ECO:0000256" key="6">
    <source>
        <dbReference type="ARBA" id="ARBA00023004"/>
    </source>
</evidence>
<dbReference type="InterPro" id="IPR003482">
    <property type="entry name" value="Whib"/>
</dbReference>
<comment type="subcellular location">
    <subcellularLocation>
        <location evidence="2">Cytoplasm</location>
    </subcellularLocation>
</comment>
<evidence type="ECO:0000256" key="11">
    <source>
        <dbReference type="ARBA" id="ARBA00023163"/>
    </source>
</evidence>
<sequence>MPEQSNPANAFTPPTWWRFAVCRKADLRTFFPRHYDGPTALAAKQICTGCPVRTACLEEALRVERDTKSRRHGVFGGMLPEERHQEWRRRTRDRRKRARAVRGTP</sequence>
<evidence type="ECO:0000256" key="10">
    <source>
        <dbReference type="ARBA" id="ARBA00023157"/>
    </source>
</evidence>
<evidence type="ECO:0000313" key="15">
    <source>
        <dbReference type="Proteomes" id="UP000473014"/>
    </source>
</evidence>
<comment type="similarity">
    <text evidence="3">Belongs to the WhiB family.</text>
</comment>
<reference evidence="14 15" key="1">
    <citation type="submission" date="2019-11" db="EMBL/GenBank/DDBJ databases">
        <authorList>
            <person name="Yuan L."/>
        </authorList>
    </citation>
    <scope>NUCLEOTIDE SEQUENCE [LARGE SCALE GENOMIC DNA]</scope>
    <source>
        <strain evidence="14 15">TRM43335</strain>
    </source>
</reference>
<keyword evidence="4" id="KW-0004">4Fe-4S</keyword>
<keyword evidence="11" id="KW-0804">Transcription</keyword>
<feature type="region of interest" description="Disordered" evidence="12">
    <location>
        <begin position="73"/>
        <end position="105"/>
    </location>
</feature>
<organism evidence="14 15">
    <name type="scientific">Streptomyces taklimakanensis</name>
    <dbReference type="NCBI Taxonomy" id="2569853"/>
    <lineage>
        <taxon>Bacteria</taxon>
        <taxon>Bacillati</taxon>
        <taxon>Actinomycetota</taxon>
        <taxon>Actinomycetes</taxon>
        <taxon>Kitasatosporales</taxon>
        <taxon>Streptomycetaceae</taxon>
        <taxon>Streptomyces</taxon>
    </lineage>
</organism>
<dbReference type="GO" id="GO:0051539">
    <property type="term" value="F:4 iron, 4 sulfur cluster binding"/>
    <property type="evidence" value="ECO:0007669"/>
    <property type="project" value="UniProtKB-KW"/>
</dbReference>
<evidence type="ECO:0000256" key="9">
    <source>
        <dbReference type="ARBA" id="ARBA00023125"/>
    </source>
</evidence>
<gene>
    <name evidence="14" type="ORF">F0L17_14685</name>
</gene>
<keyword evidence="7" id="KW-0411">Iron-sulfur</keyword>
<evidence type="ECO:0000256" key="7">
    <source>
        <dbReference type="ARBA" id="ARBA00023014"/>
    </source>
</evidence>
<feature type="domain" description="4Fe-4S Wbl-type" evidence="13">
    <location>
        <begin position="21"/>
        <end position="85"/>
    </location>
</feature>
<keyword evidence="6" id="KW-0408">Iron</keyword>
<comment type="caution">
    <text evidence="14">The sequence shown here is derived from an EMBL/GenBank/DDBJ whole genome shotgun (WGS) entry which is preliminary data.</text>
</comment>
<accession>A0A6G2BDH5</accession>
<dbReference type="Proteomes" id="UP000473014">
    <property type="component" value="Unassembled WGS sequence"/>
</dbReference>
<dbReference type="OrthoDB" id="3869337at2"/>
<evidence type="ECO:0000256" key="1">
    <source>
        <dbReference type="ARBA" id="ARBA00001966"/>
    </source>
</evidence>